<dbReference type="InterPro" id="IPR003676">
    <property type="entry name" value="SAUR_fam"/>
</dbReference>
<accession>A0A067K1H6</accession>
<organism evidence="2 3">
    <name type="scientific">Jatropha curcas</name>
    <name type="common">Barbados nut</name>
    <dbReference type="NCBI Taxonomy" id="180498"/>
    <lineage>
        <taxon>Eukaryota</taxon>
        <taxon>Viridiplantae</taxon>
        <taxon>Streptophyta</taxon>
        <taxon>Embryophyta</taxon>
        <taxon>Tracheophyta</taxon>
        <taxon>Spermatophyta</taxon>
        <taxon>Magnoliopsida</taxon>
        <taxon>eudicotyledons</taxon>
        <taxon>Gunneridae</taxon>
        <taxon>Pentapetalae</taxon>
        <taxon>rosids</taxon>
        <taxon>fabids</taxon>
        <taxon>Malpighiales</taxon>
        <taxon>Euphorbiaceae</taxon>
        <taxon>Crotonoideae</taxon>
        <taxon>Jatropheae</taxon>
        <taxon>Jatropha</taxon>
    </lineage>
</organism>
<name>A0A067K1H6_JATCU</name>
<comment type="similarity">
    <text evidence="1">Belongs to the ARG7 family.</text>
</comment>
<gene>
    <name evidence="2" type="ORF">JCGZ_18754</name>
</gene>
<sequence length="144" mass="16257">MISSKRLLKLAQKWQKLAATRRKRIILLLNEEINSCSTSGMAEKGHFVAYSADGKRFLLPLEYLNIEIIRELFNMAEEEFGLPSKGAPTLPCDAEQMEYVIALIKQQVAGDIEKALLMSIASCCSSTFYLQHSEKSHHFPVCSF</sequence>
<dbReference type="Pfam" id="PF02519">
    <property type="entry name" value="Auxin_inducible"/>
    <property type="match status" value="1"/>
</dbReference>
<dbReference type="EMBL" id="KK914719">
    <property type="protein sequence ID" value="KDP29987.1"/>
    <property type="molecule type" value="Genomic_DNA"/>
</dbReference>
<proteinExistence type="inferred from homology"/>
<evidence type="ECO:0000313" key="3">
    <source>
        <dbReference type="Proteomes" id="UP000027138"/>
    </source>
</evidence>
<evidence type="ECO:0000256" key="1">
    <source>
        <dbReference type="ARBA" id="ARBA00006974"/>
    </source>
</evidence>
<dbReference type="PANTHER" id="PTHR31175:SF49">
    <property type="entry name" value="SAUR FAMILY PROTEIN"/>
    <property type="match status" value="1"/>
</dbReference>
<dbReference type="AlphaFoldDB" id="A0A067K1H6"/>
<evidence type="ECO:0008006" key="4">
    <source>
        <dbReference type="Google" id="ProtNLM"/>
    </source>
</evidence>
<dbReference type="GO" id="GO:0009733">
    <property type="term" value="P:response to auxin"/>
    <property type="evidence" value="ECO:0007669"/>
    <property type="project" value="InterPro"/>
</dbReference>
<reference evidence="2 3" key="1">
    <citation type="journal article" date="2014" name="PLoS ONE">
        <title>Global Analysis of Gene Expression Profiles in Physic Nut (Jatropha curcas L.) Seedlings Exposed to Salt Stress.</title>
        <authorList>
            <person name="Zhang L."/>
            <person name="Zhang C."/>
            <person name="Wu P."/>
            <person name="Chen Y."/>
            <person name="Li M."/>
            <person name="Jiang H."/>
            <person name="Wu G."/>
        </authorList>
    </citation>
    <scope>NUCLEOTIDE SEQUENCE [LARGE SCALE GENOMIC DNA]</scope>
    <source>
        <strain evidence="3">cv. GZQX0401</strain>
        <tissue evidence="2">Young leaves</tissue>
    </source>
</reference>
<dbReference type="STRING" id="180498.A0A067K1H6"/>
<keyword evidence="3" id="KW-1185">Reference proteome</keyword>
<dbReference type="OrthoDB" id="846920at2759"/>
<dbReference type="Proteomes" id="UP000027138">
    <property type="component" value="Unassembled WGS sequence"/>
</dbReference>
<evidence type="ECO:0000313" key="2">
    <source>
        <dbReference type="EMBL" id="KDP29987.1"/>
    </source>
</evidence>
<dbReference type="PANTHER" id="PTHR31175">
    <property type="entry name" value="AUXIN-RESPONSIVE FAMILY PROTEIN"/>
    <property type="match status" value="1"/>
</dbReference>
<protein>
    <recommendedName>
        <fullName evidence="4">SAUR family protein</fullName>
    </recommendedName>
</protein>